<dbReference type="NCBIfam" id="TIGR01509">
    <property type="entry name" value="HAD-SF-IA-v3"/>
    <property type="match status" value="1"/>
</dbReference>
<dbReference type="InterPro" id="IPR006439">
    <property type="entry name" value="HAD-SF_hydro_IA"/>
</dbReference>
<keyword evidence="2" id="KW-1185">Reference proteome</keyword>
<dbReference type="GO" id="GO:0016787">
    <property type="term" value="F:hydrolase activity"/>
    <property type="evidence" value="ECO:0007669"/>
    <property type="project" value="UniProtKB-KW"/>
</dbReference>
<dbReference type="Gene3D" id="1.10.150.450">
    <property type="match status" value="1"/>
</dbReference>
<sequence length="209" mass="24371">MTTWLFDLDDTLHHASRHAFPVINRAMTQYLMGRLGLTHSEASSLRQHYWRRYGATLLGLIRHHPHIDPHHFLFETHPLDELTESIHPMRGLRRTLLRLKGQKILFTNAPRIYAETLLAELGVSDCFDVVFGVEDARLKPKPDVNTYRQLLRLLRADPRRCVMVEDSSCNLVPAKKIGIKTVWLRRSARRSLAADVLIRRLDELPLRFR</sequence>
<dbReference type="Proteomes" id="UP000242869">
    <property type="component" value="Unassembled WGS sequence"/>
</dbReference>
<evidence type="ECO:0000313" key="1">
    <source>
        <dbReference type="EMBL" id="SFN98760.1"/>
    </source>
</evidence>
<gene>
    <name evidence="1" type="ORF">SAMN05660284_02663</name>
</gene>
<accession>A0A1I5DHW8</accession>
<dbReference type="PANTHER" id="PTHR12725:SF117">
    <property type="entry name" value="HALOACID DEHALOGENASE-LIKE HYDROLASE"/>
    <property type="match status" value="1"/>
</dbReference>
<evidence type="ECO:0000313" key="2">
    <source>
        <dbReference type="Proteomes" id="UP000242869"/>
    </source>
</evidence>
<dbReference type="SFLD" id="SFLDG01129">
    <property type="entry name" value="C1.5:_HAD__Beta-PGM__Phosphata"/>
    <property type="match status" value="1"/>
</dbReference>
<dbReference type="AlphaFoldDB" id="A0A1I5DHW8"/>
<name>A0A1I5DHW8_9NEIS</name>
<dbReference type="STRING" id="83765.SAMN05660284_02663"/>
<organism evidence="1 2">
    <name type="scientific">Formivibrio citricus</name>
    <dbReference type="NCBI Taxonomy" id="83765"/>
    <lineage>
        <taxon>Bacteria</taxon>
        <taxon>Pseudomonadati</taxon>
        <taxon>Pseudomonadota</taxon>
        <taxon>Betaproteobacteria</taxon>
        <taxon>Neisseriales</taxon>
        <taxon>Chitinibacteraceae</taxon>
        <taxon>Formivibrio</taxon>
    </lineage>
</organism>
<dbReference type="NCBIfam" id="TIGR01993">
    <property type="entry name" value="Pyr-5-nucltdase"/>
    <property type="match status" value="1"/>
</dbReference>
<dbReference type="InterPro" id="IPR036412">
    <property type="entry name" value="HAD-like_sf"/>
</dbReference>
<dbReference type="InterPro" id="IPR023214">
    <property type="entry name" value="HAD_sf"/>
</dbReference>
<dbReference type="SFLD" id="SFLDS00003">
    <property type="entry name" value="Haloacid_Dehalogenase"/>
    <property type="match status" value="1"/>
</dbReference>
<dbReference type="Gene3D" id="3.40.50.1000">
    <property type="entry name" value="HAD superfamily/HAD-like"/>
    <property type="match status" value="1"/>
</dbReference>
<dbReference type="InterPro" id="IPR010237">
    <property type="entry name" value="Pyr-5-nucltdase"/>
</dbReference>
<reference evidence="2" key="1">
    <citation type="submission" date="2016-10" db="EMBL/GenBank/DDBJ databases">
        <authorList>
            <person name="Varghese N."/>
            <person name="Submissions S."/>
        </authorList>
    </citation>
    <scope>NUCLEOTIDE SEQUENCE [LARGE SCALE GENOMIC DNA]</scope>
    <source>
        <strain evidence="2">DSM 6150</strain>
    </source>
</reference>
<keyword evidence="1" id="KW-0378">Hydrolase</keyword>
<dbReference type="SFLD" id="SFLDG01132">
    <property type="entry name" value="C1.5.3:_5'-Nucleotidase_Like"/>
    <property type="match status" value="1"/>
</dbReference>
<dbReference type="Pfam" id="PF00702">
    <property type="entry name" value="Hydrolase"/>
    <property type="match status" value="1"/>
</dbReference>
<dbReference type="RefSeq" id="WP_091197766.1">
    <property type="nucleotide sequence ID" value="NZ_FOVE01000025.1"/>
</dbReference>
<dbReference type="OrthoDB" id="8558420at2"/>
<dbReference type="PANTHER" id="PTHR12725">
    <property type="entry name" value="HALOACID DEHALOGENASE-LIKE HYDROLASE"/>
    <property type="match status" value="1"/>
</dbReference>
<dbReference type="SUPFAM" id="SSF56784">
    <property type="entry name" value="HAD-like"/>
    <property type="match status" value="1"/>
</dbReference>
<proteinExistence type="predicted"/>
<dbReference type="EMBL" id="FOVE01000025">
    <property type="protein sequence ID" value="SFN98760.1"/>
    <property type="molecule type" value="Genomic_DNA"/>
</dbReference>
<protein>
    <submittedName>
        <fullName evidence="1">Putative hydrolase of the HAD superfamily</fullName>
    </submittedName>
</protein>